<evidence type="ECO:0000259" key="2">
    <source>
        <dbReference type="Pfam" id="PF07811"/>
    </source>
</evidence>
<evidence type="ECO:0000256" key="1">
    <source>
        <dbReference type="SAM" id="Phobius"/>
    </source>
</evidence>
<reference evidence="3 4" key="1">
    <citation type="submission" date="2016-10" db="EMBL/GenBank/DDBJ databases">
        <authorList>
            <person name="de Groot N.N."/>
        </authorList>
    </citation>
    <scope>NUCLEOTIDE SEQUENCE [LARGE SCALE GENOMIC DNA]</scope>
    <source>
        <strain evidence="3 4">S137</strain>
    </source>
</reference>
<evidence type="ECO:0000313" key="3">
    <source>
        <dbReference type="EMBL" id="SDO78537.1"/>
    </source>
</evidence>
<evidence type="ECO:0000313" key="4">
    <source>
        <dbReference type="Proteomes" id="UP000182412"/>
    </source>
</evidence>
<keyword evidence="1" id="KW-1133">Transmembrane helix</keyword>
<protein>
    <submittedName>
        <fullName evidence="3">TadE-like protein</fullName>
    </submittedName>
</protein>
<dbReference type="OrthoDB" id="1669311at2"/>
<organism evidence="3 4">
    <name type="scientific">Selenomonas ruminantium</name>
    <dbReference type="NCBI Taxonomy" id="971"/>
    <lineage>
        <taxon>Bacteria</taxon>
        <taxon>Bacillati</taxon>
        <taxon>Bacillota</taxon>
        <taxon>Negativicutes</taxon>
        <taxon>Selenomonadales</taxon>
        <taxon>Selenomonadaceae</taxon>
        <taxon>Selenomonas</taxon>
    </lineage>
</organism>
<dbReference type="InterPro" id="IPR012495">
    <property type="entry name" value="TadE-like_dom"/>
</dbReference>
<feature type="domain" description="TadE-like" evidence="2">
    <location>
        <begin position="6"/>
        <end position="48"/>
    </location>
</feature>
<dbReference type="Pfam" id="PF07811">
    <property type="entry name" value="TadE"/>
    <property type="match status" value="1"/>
</dbReference>
<gene>
    <name evidence="3" type="ORF">SAMN05216366_101127</name>
</gene>
<dbReference type="EMBL" id="FNJQ01000001">
    <property type="protein sequence ID" value="SDO78537.1"/>
    <property type="molecule type" value="Genomic_DNA"/>
</dbReference>
<keyword evidence="1" id="KW-0472">Membrane</keyword>
<accession>A0A1H0MDU9</accession>
<keyword evidence="1" id="KW-0812">Transmembrane</keyword>
<dbReference type="AlphaFoldDB" id="A0A1H0MDU9"/>
<proteinExistence type="predicted"/>
<sequence length="148" mass="16968">MRFQKGQAIVEFALLLPLFLILLFGILYTGMIMADYLTLSSMARSSAREAAVISTEKYKQSKYSTVISNYSNKELPVDIFTWDPTKDKYFKITYEKNSRNVKVEIKADLNKKKVGYKVASVMDSIAGSNMKNMELNVTYTMFSEHELE</sequence>
<dbReference type="RefSeq" id="WP_074570721.1">
    <property type="nucleotide sequence ID" value="NZ_FNJQ01000001.1"/>
</dbReference>
<feature type="transmembrane region" description="Helical" evidence="1">
    <location>
        <begin position="12"/>
        <end position="34"/>
    </location>
</feature>
<name>A0A1H0MDU9_SELRU</name>
<dbReference type="Proteomes" id="UP000182412">
    <property type="component" value="Unassembled WGS sequence"/>
</dbReference>